<dbReference type="PANTHER" id="PTHR34322">
    <property type="entry name" value="TRANSPOSASE, Y1_TNP DOMAIN-CONTAINING"/>
    <property type="match status" value="1"/>
</dbReference>
<dbReference type="EMBL" id="JACHXU010000021">
    <property type="protein sequence ID" value="MBB3209201.1"/>
    <property type="molecule type" value="Genomic_DNA"/>
</dbReference>
<dbReference type="InterPro" id="IPR036515">
    <property type="entry name" value="Transposase_17_sf"/>
</dbReference>
<dbReference type="Gene3D" id="3.30.70.1290">
    <property type="entry name" value="Transposase IS200-like"/>
    <property type="match status" value="1"/>
</dbReference>
<dbReference type="PANTHER" id="PTHR34322:SF2">
    <property type="entry name" value="TRANSPOSASE IS200-LIKE DOMAIN-CONTAINING PROTEIN"/>
    <property type="match status" value="1"/>
</dbReference>
<feature type="domain" description="Transposase IS200-like" evidence="1">
    <location>
        <begin position="13"/>
        <end position="184"/>
    </location>
</feature>
<dbReference type="AlphaFoldDB" id="A0A7W5E2U5"/>
<accession>A0A7W5E2U5</accession>
<reference evidence="2 3" key="1">
    <citation type="submission" date="2020-08" db="EMBL/GenBank/DDBJ databases">
        <title>Genomic Encyclopedia of Type Strains, Phase III (KMG-III): the genomes of soil and plant-associated and newly described type strains.</title>
        <authorList>
            <person name="Whitman W."/>
        </authorList>
    </citation>
    <scope>NUCLEOTIDE SEQUENCE [LARGE SCALE GENOMIC DNA]</scope>
    <source>
        <strain evidence="2 3">CECT 8075</strain>
    </source>
</reference>
<dbReference type="SUPFAM" id="SSF143422">
    <property type="entry name" value="Transposase IS200-like"/>
    <property type="match status" value="1"/>
</dbReference>
<keyword evidence="3" id="KW-1185">Reference proteome</keyword>
<organism evidence="2 3">
    <name type="scientific">Aporhodopirellula rubra</name>
    <dbReference type="NCBI Taxonomy" id="980271"/>
    <lineage>
        <taxon>Bacteria</taxon>
        <taxon>Pseudomonadati</taxon>
        <taxon>Planctomycetota</taxon>
        <taxon>Planctomycetia</taxon>
        <taxon>Pirellulales</taxon>
        <taxon>Pirellulaceae</taxon>
        <taxon>Aporhodopirellula</taxon>
    </lineage>
</organism>
<comment type="caution">
    <text evidence="2">The sequence shown here is derived from an EMBL/GenBank/DDBJ whole genome shotgun (WGS) entry which is preliminary data.</text>
</comment>
<sequence length="184" mass="21512">MVRLARRETIDPNEVVVAHICNRTVRRCFLMGDDAQSGKNFDHRKVWIEQYLRQFAANFGIDLLGFAILSNHFHLILRTRPDVVARWSDEEVARRWMMLCPHRRNTDGSPCLPSEPEIKSIAGCPVKTQEIRQRLSSISWWMRLLCQRIAMRANREEQEVGRFWQDRYRATVLTDEASLLACAA</sequence>
<evidence type="ECO:0000259" key="1">
    <source>
        <dbReference type="SMART" id="SM01321"/>
    </source>
</evidence>
<dbReference type="GO" id="GO:0003677">
    <property type="term" value="F:DNA binding"/>
    <property type="evidence" value="ECO:0007669"/>
    <property type="project" value="InterPro"/>
</dbReference>
<dbReference type="GO" id="GO:0006313">
    <property type="term" value="P:DNA transposition"/>
    <property type="evidence" value="ECO:0007669"/>
    <property type="project" value="InterPro"/>
</dbReference>
<dbReference type="Proteomes" id="UP000536179">
    <property type="component" value="Unassembled WGS sequence"/>
</dbReference>
<dbReference type="GO" id="GO:0004803">
    <property type="term" value="F:transposase activity"/>
    <property type="evidence" value="ECO:0007669"/>
    <property type="project" value="InterPro"/>
</dbReference>
<evidence type="ECO:0000313" key="2">
    <source>
        <dbReference type="EMBL" id="MBB3209201.1"/>
    </source>
</evidence>
<dbReference type="InterPro" id="IPR002686">
    <property type="entry name" value="Transposase_17"/>
</dbReference>
<gene>
    <name evidence="2" type="ORF">FHS27_005039</name>
</gene>
<proteinExistence type="predicted"/>
<dbReference type="RefSeq" id="WP_246420718.1">
    <property type="nucleotide sequence ID" value="NZ_JACHXU010000021.1"/>
</dbReference>
<name>A0A7W5E2U5_9BACT</name>
<evidence type="ECO:0000313" key="3">
    <source>
        <dbReference type="Proteomes" id="UP000536179"/>
    </source>
</evidence>
<protein>
    <recommendedName>
        <fullName evidence="1">Transposase IS200-like domain-containing protein</fullName>
    </recommendedName>
</protein>
<dbReference type="SMART" id="SM01321">
    <property type="entry name" value="Y1_Tnp"/>
    <property type="match status" value="1"/>
</dbReference>